<dbReference type="GeneID" id="28491201"/>
<dbReference type="Gene3D" id="3.30.460.10">
    <property type="entry name" value="Beta Polymerase, domain 2"/>
    <property type="match status" value="1"/>
</dbReference>
<gene>
    <name evidence="1" type="ORF">TQ32_05160</name>
</gene>
<dbReference type="InterPro" id="IPR043519">
    <property type="entry name" value="NT_sf"/>
</dbReference>
<reference evidence="1 2" key="2">
    <citation type="journal article" date="2016" name="Int. J. Syst. Evol. Microbiol.">
        <title>Pyrococcus kukulkanii sp. nov., a hyperthermophilic, piezophilic archaeon isolated from a deep-sea hydrothermal vent.</title>
        <authorList>
            <person name="Callac N."/>
            <person name="Oger P."/>
            <person name="Lesongeur F."/>
            <person name="Rattray J.E."/>
            <person name="Vannier P."/>
            <person name="Michoud G."/>
            <person name="Beauverger M."/>
            <person name="Gayet N."/>
            <person name="Rouxel O."/>
            <person name="Jebbar M."/>
            <person name="Godfroy A."/>
        </authorList>
    </citation>
    <scope>NUCLEOTIDE SEQUENCE [LARGE SCALE GENOMIC DNA]</scope>
    <source>
        <strain evidence="1 2">NCB100</strain>
    </source>
</reference>
<organism evidence="1 2">
    <name type="scientific">Pyrococcus kukulkanii</name>
    <dbReference type="NCBI Taxonomy" id="1609559"/>
    <lineage>
        <taxon>Archaea</taxon>
        <taxon>Methanobacteriati</taxon>
        <taxon>Methanobacteriota</taxon>
        <taxon>Thermococci</taxon>
        <taxon>Thermococcales</taxon>
        <taxon>Thermococcaceae</taxon>
        <taxon>Pyrococcus</taxon>
    </lineage>
</organism>
<proteinExistence type="predicted"/>
<dbReference type="GO" id="GO:0016740">
    <property type="term" value="F:transferase activity"/>
    <property type="evidence" value="ECO:0007669"/>
    <property type="project" value="UniProtKB-KW"/>
</dbReference>
<dbReference type="Proteomes" id="UP000070587">
    <property type="component" value="Chromosome"/>
</dbReference>
<keyword evidence="1" id="KW-0808">Transferase</keyword>
<dbReference type="OrthoDB" id="92430at2157"/>
<dbReference type="PATRIC" id="fig|1609559.3.peg.1075"/>
<dbReference type="KEGG" id="pyc:TQ32_05160"/>
<name>A0A127BBA5_9EURY</name>
<protein>
    <submittedName>
        <fullName evidence="1">Nucleotidyltransferase</fullName>
    </submittedName>
</protein>
<dbReference type="RefSeq" id="WP_068321889.1">
    <property type="nucleotide sequence ID" value="NZ_CP010835.1"/>
</dbReference>
<dbReference type="STRING" id="1609559.TQ32_05160"/>
<dbReference type="SUPFAM" id="SSF81301">
    <property type="entry name" value="Nucleotidyltransferase"/>
    <property type="match status" value="1"/>
</dbReference>
<dbReference type="AlphaFoldDB" id="A0A127BBA5"/>
<evidence type="ECO:0000313" key="1">
    <source>
        <dbReference type="EMBL" id="AMM53936.1"/>
    </source>
</evidence>
<evidence type="ECO:0000313" key="2">
    <source>
        <dbReference type="Proteomes" id="UP000070587"/>
    </source>
</evidence>
<dbReference type="EMBL" id="CP010835">
    <property type="protein sequence ID" value="AMM53936.1"/>
    <property type="molecule type" value="Genomic_DNA"/>
</dbReference>
<reference evidence="2" key="1">
    <citation type="submission" date="2015-02" db="EMBL/GenBank/DDBJ databases">
        <title>Pyrococcus kukulkanii sp. nov., a novel hyperthermophilic archaeon isolated from a deep-sea hydrothermal vent at the Guaymas Basin.</title>
        <authorList>
            <person name="Oger P.M."/>
            <person name="Callac N."/>
            <person name="Jebbar M."/>
            <person name="Godfroy A."/>
        </authorList>
    </citation>
    <scope>NUCLEOTIDE SEQUENCE [LARGE SCALE GENOMIC DNA]</scope>
    <source>
        <strain evidence="2">NCB100</strain>
    </source>
</reference>
<sequence>MKEEIVKRILEVYGDNVLSIVFYGGHLKGLIDEIDVLVILREHEDPVKVNRLAEFITKVKDPVERELGIKLAFELYTLEEMENFHASLLDILKCHEVAYDPEGYFRRLAEEVRDPYKNLKRMKYLTTIEVVRG</sequence>
<accession>A0A127BBA5</accession>